<dbReference type="Proteomes" id="UP001301797">
    <property type="component" value="Chromosome"/>
</dbReference>
<dbReference type="InterPro" id="IPR051454">
    <property type="entry name" value="RNA/ubiquinone_mod_enzymes"/>
</dbReference>
<dbReference type="InterPro" id="IPR001539">
    <property type="entry name" value="Peptidase_U32"/>
</dbReference>
<dbReference type="AlphaFoldDB" id="A0AA97I2R3"/>
<dbReference type="KEGG" id="mefw:F1737_07570"/>
<sequence length="861" mass="95493">MTIKKRTELLAPAGSKEALFAAISAGADAVYLSGRKFGARRFAKNFDHDELKEAVRYCHSRGVRVYVTHNTLIHDNEMEDALKELLFFYTIGVDAVLVQDLGLLSAGLKCIPDLELHASTQMTVHNREGLEWSCKKGISRVVLAREVSLDEIYQIHDPKSECLPEIEVFVHGALCYSYSGQCFLSSFLGGRSGNRGMCAQPCRKKYSLLSGFPDNYGRIGRYQRLKTKGQYLLSPRDLCTYPFLKDILAAPVDSLKIEGRMKSPAYVALVVSVYRKAMDKILEGSGSWSASEDDINTLLFAFNRLFTGGYLTGDFGSSLMAQDRPDNRGVYSGSILSYDNKTGRASMKLEGRVKPLAGDGMVVFNKKSSREEGFVLHPPYSVRDGILYFKTSSRLSAGDLVNITRREELSSLAEIICSADGGIYKKIPVHVEFFLEGNVPVVKGRTEIHGKSLSFMIHAGFEMSEAIKKPVTKANLEKIFGKTGGTQFTAGSFSAEYDENLFAPQGLLNNLRREFYTKAQECLINSYIPLEERIKYCSDSVFAMLNNAKMNVSEVSKTNYKPEISFYSDTPESVKGALEGGCTRICYEEDADFSDPSVREKFLCRLSELSEMCKQYDAEFIWKWPHITPQSFLEDAKPMIEKAVSAGISGIMTEGAGAGYAVKKTCPSLKVYGAAGLNIFNSLAFEILDDIFSSVTLSQELSFDEIRTLLDKKSPDNQVETELMVHGAVELMVTENNLTATSLSGFPKKPKGESFAITDEKSRNFPVYVDKSGRTHIYNSVETCLVDLIPDILKTGIDVISIDGRRKGFEYAKKVSGAYKTAVDISVNEDPRLWATLEELKKDLEKISAGGITTGHFREGV</sequence>
<dbReference type="EMBL" id="CP043875">
    <property type="protein sequence ID" value="WOF16560.1"/>
    <property type="molecule type" value="Genomic_DNA"/>
</dbReference>
<evidence type="ECO:0000313" key="3">
    <source>
        <dbReference type="Proteomes" id="UP001301797"/>
    </source>
</evidence>
<protein>
    <submittedName>
        <fullName evidence="2">Peptidase U32</fullName>
    </submittedName>
</protein>
<dbReference type="PROSITE" id="PS01276">
    <property type="entry name" value="PEPTIDASE_U32"/>
    <property type="match status" value="1"/>
</dbReference>
<dbReference type="Pfam" id="PF12392">
    <property type="entry name" value="DUF3656"/>
    <property type="match status" value="1"/>
</dbReference>
<dbReference type="Pfam" id="PF01136">
    <property type="entry name" value="Peptidase_U32"/>
    <property type="match status" value="2"/>
</dbReference>
<reference evidence="2 3" key="1">
    <citation type="submission" date="2019-09" db="EMBL/GenBank/DDBJ databases">
        <title>The complete genome of Methanoplanus sp. FWC-SCC4.</title>
        <authorList>
            <person name="Chen S.-C."/>
            <person name="Zhou Y.-Z."/>
            <person name="Lai M.-C."/>
        </authorList>
    </citation>
    <scope>NUCLEOTIDE SEQUENCE [LARGE SCALE GENOMIC DNA]</scope>
    <source>
        <strain evidence="2 3">FWC-SCC4</strain>
    </source>
</reference>
<evidence type="ECO:0000259" key="1">
    <source>
        <dbReference type="Pfam" id="PF12392"/>
    </source>
</evidence>
<evidence type="ECO:0000313" key="2">
    <source>
        <dbReference type="EMBL" id="WOF16560.1"/>
    </source>
</evidence>
<proteinExistence type="predicted"/>
<gene>
    <name evidence="2" type="ORF">F1737_07570</name>
</gene>
<accession>A0AA97I2R3</accession>
<keyword evidence="3" id="KW-1185">Reference proteome</keyword>
<dbReference type="PANTHER" id="PTHR30217:SF10">
    <property type="entry name" value="23S RRNA 5-HYDROXYCYTIDINE C2501 SYNTHASE"/>
    <property type="match status" value="1"/>
</dbReference>
<feature type="domain" description="Peptidase U32 collagenase" evidence="1">
    <location>
        <begin position="405"/>
        <end position="521"/>
    </location>
</feature>
<name>A0AA97I2R3_9EURY</name>
<dbReference type="PANTHER" id="PTHR30217">
    <property type="entry name" value="PEPTIDASE U32 FAMILY"/>
    <property type="match status" value="1"/>
</dbReference>
<organism evidence="2 3">
    <name type="scientific">Methanochimaera problematica</name>
    <dbReference type="NCBI Taxonomy" id="2609417"/>
    <lineage>
        <taxon>Archaea</taxon>
        <taxon>Methanobacteriati</taxon>
        <taxon>Methanobacteriota</taxon>
        <taxon>Stenosarchaea group</taxon>
        <taxon>Methanomicrobia</taxon>
        <taxon>Methanomicrobiales</taxon>
        <taxon>Methanomicrobiaceae</taxon>
        <taxon>Methanochimaera</taxon>
    </lineage>
</organism>
<dbReference type="GeneID" id="85230017"/>
<dbReference type="RefSeq" id="WP_317135981.1">
    <property type="nucleotide sequence ID" value="NZ_CP043875.1"/>
</dbReference>
<dbReference type="InterPro" id="IPR020988">
    <property type="entry name" value="Pept_U32_collagenase"/>
</dbReference>